<feature type="compositionally biased region" description="Gly residues" evidence="1">
    <location>
        <begin position="814"/>
        <end position="832"/>
    </location>
</feature>
<feature type="compositionally biased region" description="Acidic residues" evidence="1">
    <location>
        <begin position="857"/>
        <end position="882"/>
    </location>
</feature>
<name>A0AB39CD81_9VIRU</name>
<dbReference type="EMBL" id="PQ015378">
    <property type="protein sequence ID" value="XDJ14810.1"/>
    <property type="molecule type" value="Genomic_DNA"/>
</dbReference>
<evidence type="ECO:0000313" key="2">
    <source>
        <dbReference type="EMBL" id="XDJ14810.1"/>
    </source>
</evidence>
<feature type="region of interest" description="Disordered" evidence="1">
    <location>
        <begin position="814"/>
        <end position="911"/>
    </location>
</feature>
<protein>
    <submittedName>
        <fullName evidence="2">Virion structural protein</fullName>
    </submittedName>
</protein>
<organism evidence="2">
    <name type="scientific">Pseudomonas phage RVTF4</name>
    <dbReference type="NCBI Taxonomy" id="3236931"/>
    <lineage>
        <taxon>Viruses</taxon>
    </lineage>
</organism>
<evidence type="ECO:0000256" key="1">
    <source>
        <dbReference type="SAM" id="MobiDB-lite"/>
    </source>
</evidence>
<reference evidence="2" key="1">
    <citation type="submission" date="2024-07" db="EMBL/GenBank/DDBJ databases">
        <authorList>
            <person name="Bringhurst R.M."/>
            <person name="Homer T.E."/>
        </authorList>
    </citation>
    <scope>NUCLEOTIDE SEQUENCE</scope>
</reference>
<feature type="compositionally biased region" description="Acidic residues" evidence="1">
    <location>
        <begin position="833"/>
        <end position="842"/>
    </location>
</feature>
<sequence>MARNTGGNAKTYPMFEQTKEGLNPLTPLGGLINILRKSNNEKGQSVNQPRVGINKQTMDRISRQTSQDITDNDAIMQLNSDLELVETVMVGNILSPKDLGETELAWSVDPIVFDSEIARHLIEPVEEHFKRDYKINDRLDLVLREIMFRKGASIHIVLPENTLDHLVNGSRKITMEAFSEYRRRHAGVASRKSMGFLGHPTNENISLENWDHTTDNSNRIKNDKNLLVTDNFEILKSPMLGRRVREVRIADKLNRHRISMEEEMAKEVEQYRFTNADIEKLYQRNRNNQTEHAQVITSPQFLDRKSVGHPLALLPPMESIIPVFMQGRPHEHVGYFLLVDQNGYPVSKDSTRDFYGELQSSWKNGSGNDNNSEILRLTKEALGANANKQDYEQDEINKTFNSIIVNELHNRLRNGEYDQELEIGISEEIQRIMLFRSWEQKCTQLVFVPAELCTYMAFNYNANGVGESLLARSKMIATMRSTLLMADTVGGMRNAVGRKKVNITLDPDDPDPEQTISNIQSNIMEQAHRAFPLAAPDPTQAMDHLIRSGFDFAINVNGADYAETKVEYDDYNTNQQAGNPDLQDRLRRMHISGMGVHPEKVDPMSSPDFATTATQNDLVFSRRVRAYQKAFTEFLQKFIRTYTHHSSILRQKMAKAIIKNRKMLTPEQVKQPIDEIIDDFIAALEVSLPAPDNTQHERQSESFRAYDDLLTSALEAYITPDLFPDEVLGMSGVADKILNHVKAYFKRQWLTNNNVMPELAILLEMDGEKPAFSLLDYMATAQQTMGQAFMEFLEAEQENKKKFSEKYKKLIDEAGGGGGDFGGGDDGGFGDETGGEDDDMGGDDMGMGGDDTGGDMSFDEGGGDTGGDDVSSDLAGDDEDAAADQSGLDDPAGAAAADEEGEEEEEEPKPQ</sequence>
<accession>A0AB39CD81</accession>
<proteinExistence type="predicted"/>
<feature type="compositionally biased region" description="Acidic residues" evidence="1">
    <location>
        <begin position="897"/>
        <end position="911"/>
    </location>
</feature>